<reference evidence="9 10" key="1">
    <citation type="submission" date="2016-06" db="EMBL/GenBank/DDBJ databases">
        <title>Living apart together: crosstalk between the core and supernumerary genomes in a fungal plant pathogen.</title>
        <authorList>
            <person name="Vanheule A."/>
            <person name="Audenaert K."/>
            <person name="Warris S."/>
            <person name="Van De Geest H."/>
            <person name="Schijlen E."/>
            <person name="Hofte M."/>
            <person name="De Saeger S."/>
            <person name="Haesaert G."/>
            <person name="Waalwijk C."/>
            <person name="Van Der Lee T."/>
        </authorList>
    </citation>
    <scope>NUCLEOTIDE SEQUENCE [LARGE SCALE GENOMIC DNA]</scope>
    <source>
        <strain evidence="9 10">2516</strain>
    </source>
</reference>
<feature type="compositionally biased region" description="Polar residues" evidence="6">
    <location>
        <begin position="279"/>
        <end position="289"/>
    </location>
</feature>
<accession>A0A1B8AIS5</accession>
<dbReference type="OMA" id="WLFAAWY"/>
<dbReference type="Proteomes" id="UP000091967">
    <property type="component" value="Unassembled WGS sequence"/>
</dbReference>
<comment type="subcellular location">
    <subcellularLocation>
        <location evidence="1">Membrane</location>
        <topology evidence="1">Multi-pass membrane protein</topology>
    </subcellularLocation>
</comment>
<feature type="transmembrane region" description="Helical" evidence="7">
    <location>
        <begin position="12"/>
        <end position="30"/>
    </location>
</feature>
<feature type="transmembrane region" description="Helical" evidence="7">
    <location>
        <begin position="181"/>
        <end position="202"/>
    </location>
</feature>
<dbReference type="AlphaFoldDB" id="A0A1B8AIS5"/>
<comment type="similarity">
    <text evidence="5">Belongs to the SAT4 family.</text>
</comment>
<feature type="transmembrane region" description="Helical" evidence="7">
    <location>
        <begin position="104"/>
        <end position="126"/>
    </location>
</feature>
<evidence type="ECO:0000259" key="8">
    <source>
        <dbReference type="Pfam" id="PF20684"/>
    </source>
</evidence>
<keyword evidence="3 7" id="KW-1133">Transmembrane helix</keyword>
<dbReference type="PANTHER" id="PTHR33048:SF2">
    <property type="entry name" value="SRPK"/>
    <property type="match status" value="1"/>
</dbReference>
<dbReference type="InterPro" id="IPR049326">
    <property type="entry name" value="Rhodopsin_dom_fungi"/>
</dbReference>
<proteinExistence type="inferred from homology"/>
<keyword evidence="2 7" id="KW-0812">Transmembrane</keyword>
<evidence type="ECO:0000256" key="1">
    <source>
        <dbReference type="ARBA" id="ARBA00004141"/>
    </source>
</evidence>
<evidence type="ECO:0000256" key="3">
    <source>
        <dbReference type="ARBA" id="ARBA00022989"/>
    </source>
</evidence>
<feature type="region of interest" description="Disordered" evidence="6">
    <location>
        <begin position="279"/>
        <end position="315"/>
    </location>
</feature>
<dbReference type="GO" id="GO:0016020">
    <property type="term" value="C:membrane"/>
    <property type="evidence" value="ECO:0007669"/>
    <property type="project" value="UniProtKB-SubCell"/>
</dbReference>
<evidence type="ECO:0000256" key="6">
    <source>
        <dbReference type="SAM" id="MobiDB-lite"/>
    </source>
</evidence>
<feature type="domain" description="Rhodopsin" evidence="8">
    <location>
        <begin position="38"/>
        <end position="271"/>
    </location>
</feature>
<comment type="caution">
    <text evidence="9">The sequence shown here is derived from an EMBL/GenBank/DDBJ whole genome shotgun (WGS) entry which is preliminary data.</text>
</comment>
<gene>
    <name evidence="9" type="ORF">FPOA_06827</name>
</gene>
<dbReference type="InterPro" id="IPR052337">
    <property type="entry name" value="SAT4-like"/>
</dbReference>
<evidence type="ECO:0000256" key="7">
    <source>
        <dbReference type="SAM" id="Phobius"/>
    </source>
</evidence>
<evidence type="ECO:0000256" key="5">
    <source>
        <dbReference type="ARBA" id="ARBA00038359"/>
    </source>
</evidence>
<protein>
    <recommendedName>
        <fullName evidence="8">Rhodopsin domain-containing protein</fullName>
    </recommendedName>
</protein>
<dbReference type="EMBL" id="LYXU01000003">
    <property type="protein sequence ID" value="OBS20459.1"/>
    <property type="molecule type" value="Genomic_DNA"/>
</dbReference>
<sequence>MATEINLKPVIIEMWTEYAIGIIVLFLRLFARLQRIKFTKFRTWALDDWFTIPAIILWTFEVSMCQIITQLGSITGLTNEVASKFTPEQVKSYETGSKWLFAAWYVYVTMVWTLKAMMLSLLYRVTKSLPEERLVKRASIFVAVCYFITIGVVSGHCWPTYQLWQVYPVPSADCSQNRAKYYALVTTNVVTDIVIMALPIPLLWKLQVNLRKKLVFGLIFCGGIFIVICTLLRCIICLSTPERLDLGLSWSIRETVVGIIVTNVSSIKPLFTGRNFSTNDSSNQKSSHLGFSHPGNSHKMSRMERLPDGNGSTTGSQECIVAGSGKNQTTIVADDNSSDHKSDHKYSGRIHVTTDFHVA</sequence>
<dbReference type="PANTHER" id="PTHR33048">
    <property type="entry name" value="PTH11-LIKE INTEGRAL MEMBRANE PROTEIN (AFU_ORTHOLOGUE AFUA_5G11245)"/>
    <property type="match status" value="1"/>
</dbReference>
<evidence type="ECO:0000256" key="2">
    <source>
        <dbReference type="ARBA" id="ARBA00022692"/>
    </source>
</evidence>
<keyword evidence="10" id="KW-1185">Reference proteome</keyword>
<name>A0A1B8AIS5_FUSPO</name>
<evidence type="ECO:0000256" key="4">
    <source>
        <dbReference type="ARBA" id="ARBA00023136"/>
    </source>
</evidence>
<feature type="transmembrane region" description="Helical" evidence="7">
    <location>
        <begin position="214"/>
        <end position="233"/>
    </location>
</feature>
<evidence type="ECO:0000313" key="9">
    <source>
        <dbReference type="EMBL" id="OBS20459.1"/>
    </source>
</evidence>
<dbReference type="Pfam" id="PF20684">
    <property type="entry name" value="Fung_rhodopsin"/>
    <property type="match status" value="1"/>
</dbReference>
<evidence type="ECO:0000313" key="10">
    <source>
        <dbReference type="Proteomes" id="UP000091967"/>
    </source>
</evidence>
<organism evidence="9 10">
    <name type="scientific">Fusarium poae</name>
    <dbReference type="NCBI Taxonomy" id="36050"/>
    <lineage>
        <taxon>Eukaryota</taxon>
        <taxon>Fungi</taxon>
        <taxon>Dikarya</taxon>
        <taxon>Ascomycota</taxon>
        <taxon>Pezizomycotina</taxon>
        <taxon>Sordariomycetes</taxon>
        <taxon>Hypocreomycetidae</taxon>
        <taxon>Hypocreales</taxon>
        <taxon>Nectriaceae</taxon>
        <taxon>Fusarium</taxon>
    </lineage>
</organism>
<feature type="transmembrane region" description="Helical" evidence="7">
    <location>
        <begin position="138"/>
        <end position="161"/>
    </location>
</feature>
<keyword evidence="4 7" id="KW-0472">Membrane</keyword>